<comment type="caution">
    <text evidence="3">The sequence shown here is derived from an EMBL/GenBank/DDBJ whole genome shotgun (WGS) entry which is preliminary data.</text>
</comment>
<dbReference type="Pfam" id="PF13561">
    <property type="entry name" value="adh_short_C2"/>
    <property type="match status" value="1"/>
</dbReference>
<dbReference type="Proteomes" id="UP000247978">
    <property type="component" value="Unassembled WGS sequence"/>
</dbReference>
<dbReference type="GO" id="GO:0008206">
    <property type="term" value="P:bile acid metabolic process"/>
    <property type="evidence" value="ECO:0007669"/>
    <property type="project" value="UniProtKB-ARBA"/>
</dbReference>
<evidence type="ECO:0000256" key="2">
    <source>
        <dbReference type="ARBA" id="ARBA00023002"/>
    </source>
</evidence>
<dbReference type="InterPro" id="IPR002347">
    <property type="entry name" value="SDR_fam"/>
</dbReference>
<dbReference type="CDD" id="cd05344">
    <property type="entry name" value="BKR_like_SDR_like"/>
    <property type="match status" value="1"/>
</dbReference>
<accession>A0A2V3W1B7</accession>
<dbReference type="EMBL" id="QJJQ01000004">
    <property type="protein sequence ID" value="PXW88067.1"/>
    <property type="molecule type" value="Genomic_DNA"/>
</dbReference>
<dbReference type="PRINTS" id="PR00080">
    <property type="entry name" value="SDRFAMILY"/>
</dbReference>
<gene>
    <name evidence="3" type="ORF">DFR56_104220</name>
</gene>
<dbReference type="OrthoDB" id="9803333at2"/>
<dbReference type="Gene3D" id="3.40.50.720">
    <property type="entry name" value="NAD(P)-binding Rossmann-like Domain"/>
    <property type="match status" value="1"/>
</dbReference>
<evidence type="ECO:0000313" key="4">
    <source>
        <dbReference type="Proteomes" id="UP000247978"/>
    </source>
</evidence>
<dbReference type="GO" id="GO:0016491">
    <property type="term" value="F:oxidoreductase activity"/>
    <property type="evidence" value="ECO:0007669"/>
    <property type="project" value="UniProtKB-KW"/>
</dbReference>
<keyword evidence="2" id="KW-0560">Oxidoreductase</keyword>
<dbReference type="PANTHER" id="PTHR42879">
    <property type="entry name" value="3-OXOACYL-(ACYL-CARRIER-PROTEIN) REDUCTASE"/>
    <property type="match status" value="1"/>
</dbReference>
<dbReference type="SUPFAM" id="SSF51735">
    <property type="entry name" value="NAD(P)-binding Rossmann-fold domains"/>
    <property type="match status" value="1"/>
</dbReference>
<evidence type="ECO:0000313" key="3">
    <source>
        <dbReference type="EMBL" id="PXW88067.1"/>
    </source>
</evidence>
<dbReference type="InterPro" id="IPR050259">
    <property type="entry name" value="SDR"/>
</dbReference>
<protein>
    <submittedName>
        <fullName evidence="3">3-oxoacyl-[acyl-carrier protein] reductase</fullName>
    </submittedName>
</protein>
<reference evidence="3 4" key="1">
    <citation type="submission" date="2018-05" db="EMBL/GenBank/DDBJ databases">
        <title>Genomic Encyclopedia of Type Strains, Phase IV (KMG-IV): sequencing the most valuable type-strain genomes for metagenomic binning, comparative biology and taxonomic classification.</title>
        <authorList>
            <person name="Goeker M."/>
        </authorList>
    </citation>
    <scope>NUCLEOTIDE SEQUENCE [LARGE SCALE GENOMIC DNA]</scope>
    <source>
        <strain evidence="3 4">DSM 28556</strain>
    </source>
</reference>
<comment type="similarity">
    <text evidence="1">Belongs to the short-chain dehydrogenases/reductases (SDR) family.</text>
</comment>
<sequence>MDLLLKGKSVIVTGASQGLGKAIATEFAREEAAVFISSRSEEKLQKTVKEIREETGNNDVNYVVCDMKEVDQMKTLIQKVVDKNGTVHVLINNAGGPPAGEFMKMTDDDWYHAFEQNLLSVVRATRHVIPYMKRQEAGRIVNITSSSIKQSIDNLILSNTMRPGVLGLTKSLSQEFAAHNILVNTVGPGKIATERLMQLNAITASQQGKSMEEIEKASISDIPLGRYGKPEEFAKAVVFLASFANTYITGQALIVDGASVKAI</sequence>
<dbReference type="RefSeq" id="WP_110394885.1">
    <property type="nucleotide sequence ID" value="NZ_JBHUHB010000001.1"/>
</dbReference>
<proteinExistence type="inferred from homology"/>
<dbReference type="PANTHER" id="PTHR42879:SF6">
    <property type="entry name" value="NADPH-DEPENDENT REDUCTASE BACG"/>
    <property type="match status" value="1"/>
</dbReference>
<dbReference type="InterPro" id="IPR036291">
    <property type="entry name" value="NAD(P)-bd_dom_sf"/>
</dbReference>
<dbReference type="PRINTS" id="PR00081">
    <property type="entry name" value="GDHRDH"/>
</dbReference>
<name>A0A2V3W1B7_9BACI</name>
<keyword evidence="4" id="KW-1185">Reference proteome</keyword>
<dbReference type="FunFam" id="3.40.50.720:FF:000084">
    <property type="entry name" value="Short-chain dehydrogenase reductase"/>
    <property type="match status" value="1"/>
</dbReference>
<evidence type="ECO:0000256" key="1">
    <source>
        <dbReference type="ARBA" id="ARBA00006484"/>
    </source>
</evidence>
<organism evidence="3 4">
    <name type="scientific">Pseudogracilibacillus auburnensis</name>
    <dbReference type="NCBI Taxonomy" id="1494959"/>
    <lineage>
        <taxon>Bacteria</taxon>
        <taxon>Bacillati</taxon>
        <taxon>Bacillota</taxon>
        <taxon>Bacilli</taxon>
        <taxon>Bacillales</taxon>
        <taxon>Bacillaceae</taxon>
        <taxon>Pseudogracilibacillus</taxon>
    </lineage>
</organism>
<dbReference type="AlphaFoldDB" id="A0A2V3W1B7"/>